<dbReference type="SUPFAM" id="SSF48371">
    <property type="entry name" value="ARM repeat"/>
    <property type="match status" value="1"/>
</dbReference>
<reference evidence="1 2" key="1">
    <citation type="submission" date="2024-10" db="EMBL/GenBank/DDBJ databases">
        <title>The Natural Products Discovery Center: Release of the First 8490 Sequenced Strains for Exploring Actinobacteria Biosynthetic Diversity.</title>
        <authorList>
            <person name="Kalkreuter E."/>
            <person name="Kautsar S.A."/>
            <person name="Yang D."/>
            <person name="Bader C.D."/>
            <person name="Teijaro C.N."/>
            <person name="Fluegel L."/>
            <person name="Davis C.M."/>
            <person name="Simpson J.R."/>
            <person name="Lauterbach L."/>
            <person name="Steele A.D."/>
            <person name="Gui C."/>
            <person name="Meng S."/>
            <person name="Li G."/>
            <person name="Viehrig K."/>
            <person name="Ye F."/>
            <person name="Su P."/>
            <person name="Kiefer A.F."/>
            <person name="Nichols A."/>
            <person name="Cepeda A.J."/>
            <person name="Yan W."/>
            <person name="Fan B."/>
            <person name="Jiang Y."/>
            <person name="Adhikari A."/>
            <person name="Zheng C.-J."/>
            <person name="Schuster L."/>
            <person name="Cowan T.M."/>
            <person name="Smanski M.J."/>
            <person name="Chevrette M.G."/>
            <person name="De Carvalho L.P.S."/>
            <person name="Shen B."/>
        </authorList>
    </citation>
    <scope>NUCLEOTIDE SEQUENCE [LARGE SCALE GENOMIC DNA]</scope>
    <source>
        <strain evidence="1 2">NPDC001650</strain>
    </source>
</reference>
<evidence type="ECO:0008006" key="3">
    <source>
        <dbReference type="Google" id="ProtNLM"/>
    </source>
</evidence>
<gene>
    <name evidence="1" type="ORF">ACFYZM_24180</name>
</gene>
<evidence type="ECO:0000313" key="1">
    <source>
        <dbReference type="EMBL" id="MFF4219358.1"/>
    </source>
</evidence>
<dbReference type="Proteomes" id="UP001602123">
    <property type="component" value="Unassembled WGS sequence"/>
</dbReference>
<accession>A0ABW6U5U2</accession>
<evidence type="ECO:0000313" key="2">
    <source>
        <dbReference type="Proteomes" id="UP001602123"/>
    </source>
</evidence>
<protein>
    <recommendedName>
        <fullName evidence="3">PBS lyase</fullName>
    </recommendedName>
</protein>
<dbReference type="EMBL" id="JBIAUT010000010">
    <property type="protein sequence ID" value="MFF4219358.1"/>
    <property type="molecule type" value="Genomic_DNA"/>
</dbReference>
<organism evidence="1 2">
    <name type="scientific">Streptomyces nondiastaticus</name>
    <dbReference type="NCBI Taxonomy" id="3154512"/>
    <lineage>
        <taxon>Bacteria</taxon>
        <taxon>Bacillati</taxon>
        <taxon>Actinomycetota</taxon>
        <taxon>Actinomycetes</taxon>
        <taxon>Kitasatosporales</taxon>
        <taxon>Streptomycetaceae</taxon>
        <taxon>Streptomyces</taxon>
    </lineage>
</organism>
<dbReference type="InterPro" id="IPR016024">
    <property type="entry name" value="ARM-type_fold"/>
</dbReference>
<keyword evidence="2" id="KW-1185">Reference proteome</keyword>
<dbReference type="Gene3D" id="1.25.10.10">
    <property type="entry name" value="Leucine-rich Repeat Variant"/>
    <property type="match status" value="2"/>
</dbReference>
<comment type="caution">
    <text evidence="1">The sequence shown here is derived from an EMBL/GenBank/DDBJ whole genome shotgun (WGS) entry which is preliminary data.</text>
</comment>
<dbReference type="InterPro" id="IPR011989">
    <property type="entry name" value="ARM-like"/>
</dbReference>
<sequence>MNIRIDLAHLAVKAAGSGPGSAMGEVLDTAKAEDWVAFDLAVRRLWTRPATDWLRAGNPAPNEPSLAIALCHTDGRIRQAALTSLSLESVALLPLVAVRCADWVAPVREAARVMLRRALPEAAPEVLVAVAAVILRVAQRRHGDFARQLLEEVLQDGEIADALLSSKDRAARRLGHRIAVERGRLTCEDLARIAARDTDIVVQDLCADAALARTRDGREHGDIVALLLGARQARVRAAGVTALNRTGDTERATAYLGDRSGLVRACARWVLRQHGVEPLPYYRSLCASAEVSPGAAAGLGECGSKADAASLRPLLAHPLGAVRARAVWALRMLDATDPEQLMPLLDDVSAAVVREASIALTPVAARLPEEWLRRRLAVDQPRYVRVAALRLLAAHGTAAQLRCFLTLLDDSDPGLRARACTALHGWGPTDATAVYAALPPIERAHLDTLLDRAQASLGGELLHKLRWYLGAPR</sequence>
<dbReference type="RefSeq" id="WP_388630781.1">
    <property type="nucleotide sequence ID" value="NZ_JBIAUT010000010.1"/>
</dbReference>
<name>A0ABW6U5U2_9ACTN</name>
<proteinExistence type="predicted"/>